<dbReference type="Proteomes" id="UP000294003">
    <property type="component" value="Unassembled WGS sequence"/>
</dbReference>
<sequence>MVTVNIAYTAPINPAGAEPVLTKSQVWAGLQRKVRRAYEFVPVITSCEVLSEGKADDGDKVKIVREVVFSPDGPRPGGVAVKEVCVHYPPNRVDFQQEDGSTITNLVSKGPEGELLMTYSFEWRHPDVEEGSAKAAELEETHMKGAKIAVQGSIDTIRRLVKAGEIQ</sequence>
<accession>A0ABY0GW56</accession>
<dbReference type="InterPro" id="IPR023393">
    <property type="entry name" value="START-like_dom_sf"/>
</dbReference>
<dbReference type="EMBL" id="QJNS01000366">
    <property type="protein sequence ID" value="RYO78704.1"/>
    <property type="molecule type" value="Genomic_DNA"/>
</dbReference>
<proteinExistence type="predicted"/>
<dbReference type="SUPFAM" id="SSF55961">
    <property type="entry name" value="Bet v1-like"/>
    <property type="match status" value="1"/>
</dbReference>
<dbReference type="Pfam" id="PF08982">
    <property type="entry name" value="AtaL"/>
    <property type="match status" value="1"/>
</dbReference>
<gene>
    <name evidence="1" type="ORF">DL762_008557</name>
</gene>
<dbReference type="Gene3D" id="3.30.530.20">
    <property type="match status" value="1"/>
</dbReference>
<dbReference type="CDD" id="cd08863">
    <property type="entry name" value="SRPBCC_DUF1857"/>
    <property type="match status" value="1"/>
</dbReference>
<name>A0ABY0GW56_9PEZI</name>
<evidence type="ECO:0000313" key="1">
    <source>
        <dbReference type="EMBL" id="RYO78704.1"/>
    </source>
</evidence>
<keyword evidence="2" id="KW-1185">Reference proteome</keyword>
<evidence type="ECO:0000313" key="2">
    <source>
        <dbReference type="Proteomes" id="UP000294003"/>
    </source>
</evidence>
<evidence type="ECO:0008006" key="3">
    <source>
        <dbReference type="Google" id="ProtNLM"/>
    </source>
</evidence>
<protein>
    <recommendedName>
        <fullName evidence="3">DUF1857-domain-containing protein</fullName>
    </recommendedName>
</protein>
<reference evidence="1 2" key="1">
    <citation type="submission" date="2018-06" db="EMBL/GenBank/DDBJ databases">
        <title>Complete Genomes of Monosporascus.</title>
        <authorList>
            <person name="Robinson A.J."/>
            <person name="Natvig D.O."/>
        </authorList>
    </citation>
    <scope>NUCLEOTIDE SEQUENCE [LARGE SCALE GENOMIC DNA]</scope>
    <source>
        <strain evidence="1 2">CBS 609.92</strain>
    </source>
</reference>
<organism evidence="1 2">
    <name type="scientific">Monosporascus cannonballus</name>
    <dbReference type="NCBI Taxonomy" id="155416"/>
    <lineage>
        <taxon>Eukaryota</taxon>
        <taxon>Fungi</taxon>
        <taxon>Dikarya</taxon>
        <taxon>Ascomycota</taxon>
        <taxon>Pezizomycotina</taxon>
        <taxon>Sordariomycetes</taxon>
        <taxon>Xylariomycetidae</taxon>
        <taxon>Xylariales</taxon>
        <taxon>Xylariales incertae sedis</taxon>
        <taxon>Monosporascus</taxon>
    </lineage>
</organism>
<comment type="caution">
    <text evidence="1">The sequence shown here is derived from an EMBL/GenBank/DDBJ whole genome shotgun (WGS) entry which is preliminary data.</text>
</comment>
<dbReference type="InterPro" id="IPR015075">
    <property type="entry name" value="AtaL"/>
</dbReference>